<name>A0A4R6JD85_9ACTN</name>
<sequence>MFVFADVDLNMFPSIADAQDWMEAIDVDDGEYTAALTETGRVLKMRTDNGLVVLEMTDELDPDLLQRLLREHGQAIGQPGIEQDPVGFANQTWKLEWEQRWPRWPRWLDNRLHPHGAVQA</sequence>
<dbReference type="AlphaFoldDB" id="A0A4R6JD85"/>
<reference evidence="1 2" key="1">
    <citation type="submission" date="2019-03" db="EMBL/GenBank/DDBJ databases">
        <title>Genomic Encyclopedia of Type Strains, Phase III (KMG-III): the genomes of soil and plant-associated and newly described type strains.</title>
        <authorList>
            <person name="Whitman W."/>
        </authorList>
    </citation>
    <scope>NUCLEOTIDE SEQUENCE [LARGE SCALE GENOMIC DNA]</scope>
    <source>
        <strain evidence="1 2">VKM Ac-2527</strain>
    </source>
</reference>
<comment type="caution">
    <text evidence="1">The sequence shown here is derived from an EMBL/GenBank/DDBJ whole genome shotgun (WGS) entry which is preliminary data.</text>
</comment>
<proteinExistence type="predicted"/>
<dbReference type="RefSeq" id="WP_133805250.1">
    <property type="nucleotide sequence ID" value="NZ_SNWQ01000031.1"/>
</dbReference>
<gene>
    <name evidence="1" type="ORF">EV643_13182</name>
</gene>
<evidence type="ECO:0000313" key="1">
    <source>
        <dbReference type="EMBL" id="TDO33813.1"/>
    </source>
</evidence>
<protein>
    <submittedName>
        <fullName evidence="1">Uncharacterized protein</fullName>
    </submittedName>
</protein>
<dbReference type="OrthoDB" id="4241150at2"/>
<accession>A0A4R6JD85</accession>
<organism evidence="1 2">
    <name type="scientific">Kribbella caucasensis</name>
    <dbReference type="NCBI Taxonomy" id="2512215"/>
    <lineage>
        <taxon>Bacteria</taxon>
        <taxon>Bacillati</taxon>
        <taxon>Actinomycetota</taxon>
        <taxon>Actinomycetes</taxon>
        <taxon>Propionibacteriales</taxon>
        <taxon>Kribbellaceae</taxon>
        <taxon>Kribbella</taxon>
    </lineage>
</organism>
<keyword evidence="2" id="KW-1185">Reference proteome</keyword>
<evidence type="ECO:0000313" key="2">
    <source>
        <dbReference type="Proteomes" id="UP000295388"/>
    </source>
</evidence>
<dbReference type="EMBL" id="SNWQ01000031">
    <property type="protein sequence ID" value="TDO33813.1"/>
    <property type="molecule type" value="Genomic_DNA"/>
</dbReference>
<dbReference type="Proteomes" id="UP000295388">
    <property type="component" value="Unassembled WGS sequence"/>
</dbReference>